<evidence type="ECO:0000313" key="2">
    <source>
        <dbReference type="Proteomes" id="UP000249497"/>
    </source>
</evidence>
<name>A0A8T8WMH9_ASPJA</name>
<organism evidence="1 2">
    <name type="scientific">Aspergillus japonicus CBS 114.51</name>
    <dbReference type="NCBI Taxonomy" id="1448312"/>
    <lineage>
        <taxon>Eukaryota</taxon>
        <taxon>Fungi</taxon>
        <taxon>Dikarya</taxon>
        <taxon>Ascomycota</taxon>
        <taxon>Pezizomycotina</taxon>
        <taxon>Eurotiomycetes</taxon>
        <taxon>Eurotiomycetidae</taxon>
        <taxon>Eurotiales</taxon>
        <taxon>Aspergillaceae</taxon>
        <taxon>Aspergillus</taxon>
        <taxon>Aspergillus subgen. Circumdati</taxon>
    </lineage>
</organism>
<dbReference type="Proteomes" id="UP000249497">
    <property type="component" value="Unassembled WGS sequence"/>
</dbReference>
<sequence length="157" mass="17375">MSSHSPPKSRLKELSGRKQVMLERFRKQWLHSGDVEEYGGNTKAGGQCVKAIAATVHCVGCLDTKQEQGHETGGSTKKPELFLELLKKQQSPCLYSSLSMLSHSCISPSMNSDSKEQANGIKSDSRHSIIRKTNVGTMRDRETNDDGPFSWAHIART</sequence>
<protein>
    <submittedName>
        <fullName evidence="1">Uncharacterized protein</fullName>
    </submittedName>
</protein>
<evidence type="ECO:0000313" key="1">
    <source>
        <dbReference type="EMBL" id="RAH76976.1"/>
    </source>
</evidence>
<dbReference type="GeneID" id="37170734"/>
<keyword evidence="2" id="KW-1185">Reference proteome</keyword>
<dbReference type="AlphaFoldDB" id="A0A8T8WMH9"/>
<dbReference type="RefSeq" id="XP_025522870.1">
    <property type="nucleotide sequence ID" value="XM_025667042.1"/>
</dbReference>
<proteinExistence type="predicted"/>
<dbReference type="EMBL" id="KZ824852">
    <property type="protein sequence ID" value="RAH76976.1"/>
    <property type="molecule type" value="Genomic_DNA"/>
</dbReference>
<gene>
    <name evidence="1" type="ORF">BO86DRAFT_235191</name>
</gene>
<reference evidence="1 2" key="1">
    <citation type="submission" date="2018-02" db="EMBL/GenBank/DDBJ databases">
        <title>The genomes of Aspergillus section Nigri reveals drivers in fungal speciation.</title>
        <authorList>
            <consortium name="DOE Joint Genome Institute"/>
            <person name="Vesth T.C."/>
            <person name="Nybo J."/>
            <person name="Theobald S."/>
            <person name="Brandl J."/>
            <person name="Frisvad J.C."/>
            <person name="Nielsen K.F."/>
            <person name="Lyhne E.K."/>
            <person name="Kogle M.E."/>
            <person name="Kuo A."/>
            <person name="Riley R."/>
            <person name="Clum A."/>
            <person name="Nolan M."/>
            <person name="Lipzen A."/>
            <person name="Salamov A."/>
            <person name="Henrissat B."/>
            <person name="Wiebenga A."/>
            <person name="De vries R.P."/>
            <person name="Grigoriev I.V."/>
            <person name="Mortensen U.H."/>
            <person name="Andersen M.R."/>
            <person name="Baker S.E."/>
        </authorList>
    </citation>
    <scope>NUCLEOTIDE SEQUENCE [LARGE SCALE GENOMIC DNA]</scope>
    <source>
        <strain evidence="1 2">CBS 114.51</strain>
    </source>
</reference>
<accession>A0A8T8WMH9</accession>